<keyword evidence="1" id="KW-0472">Membrane</keyword>
<dbReference type="RefSeq" id="WP_119544801.1">
    <property type="nucleotide sequence ID" value="NZ_QXIR01000001.1"/>
</dbReference>
<dbReference type="Proteomes" id="UP000265801">
    <property type="component" value="Unassembled WGS sequence"/>
</dbReference>
<name>A0A3A1R6K8_9BACI</name>
<evidence type="ECO:0000256" key="1">
    <source>
        <dbReference type="SAM" id="Phobius"/>
    </source>
</evidence>
<feature type="transmembrane region" description="Helical" evidence="1">
    <location>
        <begin position="46"/>
        <end position="69"/>
    </location>
</feature>
<dbReference type="OrthoDB" id="2725889at2"/>
<keyword evidence="3" id="KW-1185">Reference proteome</keyword>
<comment type="caution">
    <text evidence="2">The sequence shown here is derived from an EMBL/GenBank/DDBJ whole genome shotgun (WGS) entry which is preliminary data.</text>
</comment>
<keyword evidence="1" id="KW-0812">Transmembrane</keyword>
<accession>A0A3A1R6K8</accession>
<dbReference type="EMBL" id="QXIR01000001">
    <property type="protein sequence ID" value="RIW38821.1"/>
    <property type="molecule type" value="Genomic_DNA"/>
</dbReference>
<dbReference type="AlphaFoldDB" id="A0A3A1R6K8"/>
<protein>
    <recommendedName>
        <fullName evidence="4">DUF3600 domain-containing protein</fullName>
    </recommendedName>
</protein>
<sequence length="411" mass="46802">MDDKMLEKRMELLNNNYKRMPGQTDVSNVLKAIENEQKPKKSRRKLIHWPYAASFIGVLLISSVLVFQFTGSQEGNLQNGQQSVMTSEEVAKNIEEIEKHYKVRRMQAMGSLGLTEEGFRQTEMGTSAEAYVSYAKQTIKDGRMSMYEGTDTVAMINSNVDDILKTPAQMITGLTGKSLSKEKADLWVKNYLEVQKGLLSAYEAGIEQHRKEWETEIQQGRLEERDILLERKKQYSDKLITLAEGAVGNGISLDYSQSEGRFSAKMDAHFLKEFLSSSELPEVYMNVLTLEGLPASLNGGVITTNWVRAGGDLLLYESVLENLPPGSEFLEQFRIEYSTLLRAYVKGSSSQSIFNDEGVLKEDVKESFEKLMEKYPDSKTAARIQPYYNKLMENQFAKPENWDGFYMEYEL</sequence>
<proteinExistence type="predicted"/>
<gene>
    <name evidence="2" type="ORF">D3H55_00220</name>
</gene>
<evidence type="ECO:0000313" key="3">
    <source>
        <dbReference type="Proteomes" id="UP000265801"/>
    </source>
</evidence>
<evidence type="ECO:0000313" key="2">
    <source>
        <dbReference type="EMBL" id="RIW38821.1"/>
    </source>
</evidence>
<keyword evidence="1" id="KW-1133">Transmembrane helix</keyword>
<evidence type="ECO:0008006" key="4">
    <source>
        <dbReference type="Google" id="ProtNLM"/>
    </source>
</evidence>
<organism evidence="2 3">
    <name type="scientific">Bacillus salacetis</name>
    <dbReference type="NCBI Taxonomy" id="2315464"/>
    <lineage>
        <taxon>Bacteria</taxon>
        <taxon>Bacillati</taxon>
        <taxon>Bacillota</taxon>
        <taxon>Bacilli</taxon>
        <taxon>Bacillales</taxon>
        <taxon>Bacillaceae</taxon>
        <taxon>Bacillus</taxon>
    </lineage>
</organism>
<reference evidence="2 3" key="1">
    <citation type="submission" date="2018-09" db="EMBL/GenBank/DDBJ databases">
        <title>Bacillus saliacetes sp. nov., isolated from Thai shrimp paste (Ka-pi).</title>
        <authorList>
            <person name="Daroonpunt R."/>
            <person name="Tanasupawat S."/>
            <person name="Yiamsombut S."/>
        </authorList>
    </citation>
    <scope>NUCLEOTIDE SEQUENCE [LARGE SCALE GENOMIC DNA]</scope>
    <source>
        <strain evidence="2 3">SKP7-4</strain>
    </source>
</reference>